<keyword evidence="2" id="KW-0732">Signal</keyword>
<accession>A0AA88Q526</accession>
<reference evidence="4" key="1">
    <citation type="submission" date="2023-08" db="EMBL/GenBank/DDBJ databases">
        <title>Chromosome-level Genome Assembly of mud carp (Cirrhinus molitorella).</title>
        <authorList>
            <person name="Liu H."/>
        </authorList>
    </citation>
    <scope>NUCLEOTIDE SEQUENCE</scope>
    <source>
        <strain evidence="4">Prfri</strain>
        <tissue evidence="4">Muscle</tissue>
    </source>
</reference>
<gene>
    <name evidence="4" type="ORF">Q8A67_005780</name>
</gene>
<evidence type="ECO:0000256" key="2">
    <source>
        <dbReference type="SAM" id="SignalP"/>
    </source>
</evidence>
<dbReference type="SMART" id="SM00409">
    <property type="entry name" value="IG"/>
    <property type="match status" value="1"/>
</dbReference>
<keyword evidence="1" id="KW-1133">Transmembrane helix</keyword>
<evidence type="ECO:0000256" key="1">
    <source>
        <dbReference type="SAM" id="Phobius"/>
    </source>
</evidence>
<name>A0AA88Q526_9TELE</name>
<keyword evidence="1" id="KW-0812">Transmembrane</keyword>
<dbReference type="InterPro" id="IPR003599">
    <property type="entry name" value="Ig_sub"/>
</dbReference>
<protein>
    <recommendedName>
        <fullName evidence="3">Immunoglobulin domain-containing protein</fullName>
    </recommendedName>
</protein>
<dbReference type="Gene3D" id="2.60.40.10">
    <property type="entry name" value="Immunoglobulins"/>
    <property type="match status" value="1"/>
</dbReference>
<feature type="domain" description="Immunoglobulin" evidence="3">
    <location>
        <begin position="21"/>
        <end position="120"/>
    </location>
</feature>
<dbReference type="InterPro" id="IPR013106">
    <property type="entry name" value="Ig_V-set"/>
</dbReference>
<evidence type="ECO:0000313" key="5">
    <source>
        <dbReference type="Proteomes" id="UP001187343"/>
    </source>
</evidence>
<dbReference type="Proteomes" id="UP001187343">
    <property type="component" value="Unassembled WGS sequence"/>
</dbReference>
<organism evidence="4 5">
    <name type="scientific">Cirrhinus molitorella</name>
    <name type="common">mud carp</name>
    <dbReference type="NCBI Taxonomy" id="172907"/>
    <lineage>
        <taxon>Eukaryota</taxon>
        <taxon>Metazoa</taxon>
        <taxon>Chordata</taxon>
        <taxon>Craniata</taxon>
        <taxon>Vertebrata</taxon>
        <taxon>Euteleostomi</taxon>
        <taxon>Actinopterygii</taxon>
        <taxon>Neopterygii</taxon>
        <taxon>Teleostei</taxon>
        <taxon>Ostariophysi</taxon>
        <taxon>Cypriniformes</taxon>
        <taxon>Cyprinidae</taxon>
        <taxon>Labeoninae</taxon>
        <taxon>Labeonini</taxon>
        <taxon>Cirrhinus</taxon>
    </lineage>
</organism>
<sequence>MRTAQHLLFFLLVWCQTTASLNDTLVNFGENVTLDCPIDKRDIYWVFQKPTDSPVVILRSFTTDFASSFFYNDRLKEKFSLEKYSRLCISNLTFNELGIYYCVKTGNSLQLSNGTRLYTIESAQEQNQTEYNNHEQPQCEKTPEIHNILNVTSLLLNIVLIIAILGMVMLKLKMPRKSRQQTLNVETVPLEDLNAAQYSEIGLSTYSREENPIQINGTYVLLQKPNSNPGSTQVEVNTSCSLHSC</sequence>
<dbReference type="InterPro" id="IPR036179">
    <property type="entry name" value="Ig-like_dom_sf"/>
</dbReference>
<evidence type="ECO:0000313" key="4">
    <source>
        <dbReference type="EMBL" id="KAK2906795.1"/>
    </source>
</evidence>
<dbReference type="EMBL" id="JAUYZG010000005">
    <property type="protein sequence ID" value="KAK2906795.1"/>
    <property type="molecule type" value="Genomic_DNA"/>
</dbReference>
<evidence type="ECO:0000259" key="3">
    <source>
        <dbReference type="SMART" id="SM00409"/>
    </source>
</evidence>
<feature type="chain" id="PRO_5041684946" description="Immunoglobulin domain-containing protein" evidence="2">
    <location>
        <begin position="20"/>
        <end position="245"/>
    </location>
</feature>
<keyword evidence="5" id="KW-1185">Reference proteome</keyword>
<dbReference type="InterPro" id="IPR013783">
    <property type="entry name" value="Ig-like_fold"/>
</dbReference>
<dbReference type="CDD" id="cd00099">
    <property type="entry name" value="IgV"/>
    <property type="match status" value="1"/>
</dbReference>
<dbReference type="Pfam" id="PF07686">
    <property type="entry name" value="V-set"/>
    <property type="match status" value="1"/>
</dbReference>
<comment type="caution">
    <text evidence="4">The sequence shown here is derived from an EMBL/GenBank/DDBJ whole genome shotgun (WGS) entry which is preliminary data.</text>
</comment>
<feature type="signal peptide" evidence="2">
    <location>
        <begin position="1"/>
        <end position="19"/>
    </location>
</feature>
<proteinExistence type="predicted"/>
<dbReference type="SUPFAM" id="SSF48726">
    <property type="entry name" value="Immunoglobulin"/>
    <property type="match status" value="1"/>
</dbReference>
<dbReference type="AlphaFoldDB" id="A0AA88Q526"/>
<feature type="transmembrane region" description="Helical" evidence="1">
    <location>
        <begin position="148"/>
        <end position="170"/>
    </location>
</feature>
<keyword evidence="1" id="KW-0472">Membrane</keyword>